<reference evidence="1 2" key="1">
    <citation type="submission" date="2021-07" db="EMBL/GenBank/DDBJ databases">
        <authorList>
            <person name="Palmer J.M."/>
        </authorList>
    </citation>
    <scope>NUCLEOTIDE SEQUENCE [LARGE SCALE GENOMIC DNA]</scope>
    <source>
        <strain evidence="1 2">AT_MEX2019</strain>
        <tissue evidence="1">Muscle</tissue>
    </source>
</reference>
<gene>
    <name evidence="1" type="ORF">ATANTOWER_014130</name>
</gene>
<name>A0ABU7C7N3_9TELE</name>
<keyword evidence="2" id="KW-1185">Reference proteome</keyword>
<sequence length="107" mass="11875">MSGDGLNAAHLGAIQTEALIRSCRTCIHRLMIPHEWSCKLSAFWRPSSFFEEHNQPDKPSPAVHSAAPACARRPAHFPRTPILGQIVLASPLALRRCPRTYRLGPPE</sequence>
<dbReference type="EMBL" id="JAHUTI010081631">
    <property type="protein sequence ID" value="MED6258903.1"/>
    <property type="molecule type" value="Genomic_DNA"/>
</dbReference>
<comment type="caution">
    <text evidence="1">The sequence shown here is derived from an EMBL/GenBank/DDBJ whole genome shotgun (WGS) entry which is preliminary data.</text>
</comment>
<accession>A0ABU7C7N3</accession>
<proteinExistence type="predicted"/>
<evidence type="ECO:0000313" key="1">
    <source>
        <dbReference type="EMBL" id="MED6258903.1"/>
    </source>
</evidence>
<protein>
    <submittedName>
        <fullName evidence="1">Uncharacterized protein</fullName>
    </submittedName>
</protein>
<evidence type="ECO:0000313" key="2">
    <source>
        <dbReference type="Proteomes" id="UP001345963"/>
    </source>
</evidence>
<dbReference type="Proteomes" id="UP001345963">
    <property type="component" value="Unassembled WGS sequence"/>
</dbReference>
<organism evidence="1 2">
    <name type="scientific">Ataeniobius toweri</name>
    <dbReference type="NCBI Taxonomy" id="208326"/>
    <lineage>
        <taxon>Eukaryota</taxon>
        <taxon>Metazoa</taxon>
        <taxon>Chordata</taxon>
        <taxon>Craniata</taxon>
        <taxon>Vertebrata</taxon>
        <taxon>Euteleostomi</taxon>
        <taxon>Actinopterygii</taxon>
        <taxon>Neopterygii</taxon>
        <taxon>Teleostei</taxon>
        <taxon>Neoteleostei</taxon>
        <taxon>Acanthomorphata</taxon>
        <taxon>Ovalentaria</taxon>
        <taxon>Atherinomorphae</taxon>
        <taxon>Cyprinodontiformes</taxon>
        <taxon>Goodeidae</taxon>
        <taxon>Ataeniobius</taxon>
    </lineage>
</organism>